<evidence type="ECO:0000259" key="21">
    <source>
        <dbReference type="PROSITE" id="PS50113"/>
    </source>
</evidence>
<dbReference type="Proteomes" id="UP000619457">
    <property type="component" value="Unassembled WGS sequence"/>
</dbReference>
<keyword evidence="7" id="KW-0812">Transmembrane</keyword>
<feature type="domain" description="Histidine kinase" evidence="18">
    <location>
        <begin position="688"/>
        <end position="911"/>
    </location>
</feature>
<dbReference type="SUPFAM" id="SSF47226">
    <property type="entry name" value="Histidine-containing phosphotransfer domain, HPT domain"/>
    <property type="match status" value="1"/>
</dbReference>
<evidence type="ECO:0000259" key="18">
    <source>
        <dbReference type="PROSITE" id="PS50109"/>
    </source>
</evidence>
<evidence type="ECO:0000256" key="14">
    <source>
        <dbReference type="ARBA" id="ARBA00064003"/>
    </source>
</evidence>
<dbReference type="SMART" id="SM00448">
    <property type="entry name" value="REC"/>
    <property type="match status" value="2"/>
</dbReference>
<feature type="domain" description="Response regulatory" evidence="19">
    <location>
        <begin position="928"/>
        <end position="1044"/>
    </location>
</feature>
<dbReference type="SUPFAM" id="SSF55785">
    <property type="entry name" value="PYP-like sensor domain (PAS domain)"/>
    <property type="match status" value="4"/>
</dbReference>
<organism evidence="23 24">
    <name type="scientific">Echinicola pacifica</name>
    <dbReference type="NCBI Taxonomy" id="346377"/>
    <lineage>
        <taxon>Bacteria</taxon>
        <taxon>Pseudomonadati</taxon>
        <taxon>Bacteroidota</taxon>
        <taxon>Cytophagia</taxon>
        <taxon>Cytophagales</taxon>
        <taxon>Cyclobacteriaceae</taxon>
        <taxon>Echinicola</taxon>
    </lineage>
</organism>
<dbReference type="CDD" id="cd00082">
    <property type="entry name" value="HisKA"/>
    <property type="match status" value="1"/>
</dbReference>
<accession>A0A918UKG0</accession>
<dbReference type="InterPro" id="IPR000700">
    <property type="entry name" value="PAS-assoc_C"/>
</dbReference>
<feature type="domain" description="PAS" evidence="20">
    <location>
        <begin position="403"/>
        <end position="449"/>
    </location>
</feature>
<evidence type="ECO:0000256" key="13">
    <source>
        <dbReference type="ARBA" id="ARBA00023136"/>
    </source>
</evidence>
<dbReference type="Pfam" id="PF00072">
    <property type="entry name" value="Response_reg"/>
    <property type="match status" value="2"/>
</dbReference>
<keyword evidence="6" id="KW-0808">Transferase</keyword>
<reference evidence="23" key="1">
    <citation type="journal article" date="2014" name="Int. J. Syst. Evol. Microbiol.">
        <title>Complete genome sequence of Corynebacterium casei LMG S-19264T (=DSM 44701T), isolated from a smear-ripened cheese.</title>
        <authorList>
            <consortium name="US DOE Joint Genome Institute (JGI-PGF)"/>
            <person name="Walter F."/>
            <person name="Albersmeier A."/>
            <person name="Kalinowski J."/>
            <person name="Ruckert C."/>
        </authorList>
    </citation>
    <scope>NUCLEOTIDE SEQUENCE</scope>
    <source>
        <strain evidence="23">KCTC 12368</strain>
    </source>
</reference>
<dbReference type="GO" id="GO:0000155">
    <property type="term" value="F:phosphorelay sensor kinase activity"/>
    <property type="evidence" value="ECO:0007669"/>
    <property type="project" value="InterPro"/>
</dbReference>
<dbReference type="InterPro" id="IPR003594">
    <property type="entry name" value="HATPase_dom"/>
</dbReference>
<evidence type="ECO:0000256" key="9">
    <source>
        <dbReference type="ARBA" id="ARBA00022777"/>
    </source>
</evidence>
<keyword evidence="24" id="KW-1185">Reference proteome</keyword>
<dbReference type="SMART" id="SM00091">
    <property type="entry name" value="PAS"/>
    <property type="match status" value="3"/>
</dbReference>
<dbReference type="Pfam" id="PF08448">
    <property type="entry name" value="PAS_4"/>
    <property type="match status" value="2"/>
</dbReference>
<dbReference type="NCBIfam" id="TIGR00229">
    <property type="entry name" value="sensory_box"/>
    <property type="match status" value="2"/>
</dbReference>
<evidence type="ECO:0000259" key="20">
    <source>
        <dbReference type="PROSITE" id="PS50112"/>
    </source>
</evidence>
<dbReference type="PROSITE" id="PS50112">
    <property type="entry name" value="PAS"/>
    <property type="match status" value="2"/>
</dbReference>
<dbReference type="PANTHER" id="PTHR45339">
    <property type="entry name" value="HYBRID SIGNAL TRANSDUCTION HISTIDINE KINASE J"/>
    <property type="match status" value="1"/>
</dbReference>
<dbReference type="InterPro" id="IPR001789">
    <property type="entry name" value="Sig_transdc_resp-reg_receiver"/>
</dbReference>
<dbReference type="SUPFAM" id="SSF55874">
    <property type="entry name" value="ATPase domain of HSP90 chaperone/DNA topoisomerase II/histidine kinase"/>
    <property type="match status" value="1"/>
</dbReference>
<feature type="domain" description="PAC" evidence="21">
    <location>
        <begin position="492"/>
        <end position="544"/>
    </location>
</feature>
<sequence length="1320" mass="149562">MPHPIMNLQAKPNTLKAIRNWLELSCLIKPCESSLLFHYNAANEASIIAHSGNEGEDKHFEKLLAKLPQDFLSNNPERLAESEYFTIGHADEGRSMASRRVFANNEEAYTLLFLGEENKTLSKAAQEKLALISTSIEEEFEKELELQKSISQDSQFKNFFEKSLGMMCTHDLEGKLLSINKASAESIGYEVEDLIGKKLSDLLPSRNAHRLEAYMSAIRSKGSANGMMEVIHKNGQSRYWLYSNVLQKDSPTGPYVLGNALDVTVKQELEVEYNRLKEMLEQTNHVAKVGGWEVNFIKNTIFWSSVTRKIHEVEEDFEPDLASAMGFYKEGRSVEVINKVVEIAVTKNEPFNVDLELITAKGNQVWVRSLGKPEFKNGKCIRLFGTFQDITTEKLAEQELVRSKKLIEEVINSSSEVSIIATDTSGIIQVFNRGAEKMLGYTSAEVVGKLSPEIIHDKKEVKRREAELKEEYGEKIKGFRVFVHKSEVDGVDEREWTYLRKDGQRLNVNLTVTSIRNEEGLVTGYLGMATDITERKKAEKQLTIEKARLDAFVTHVPVAVAMLDTKLRYQAYSNQWLKTYALEGKSLYNLSHYTVFPTLPEEWKAIHQRGLAGEVIKCEEDVWRPPGWDKDQYIRWEVRPWYYGENKIGGILMLIQDITEAVQQRQELKNAKNLAEEASVAKSEFLANMSHEIRTPLNGIIGFTDLVLKTELSDVQTQYLSIVNQSANSLLNIINDILDFSKIEAGKLDLDIDQSDIYELAEQSSDIITYEVHKKGLEMLLNISPEIPRLIWVDQVRLKQVLINLLGNASKFTEKGEIELKLSLLPAESNEEEVCIRFAVRDTGVGIKPEKQAKIFEAFSQEDISTTKKYGGTGLGLTISNSLLALMGSRMQLESSPGNGSTFYFDLKVKFENSDIIAEKYELVDIHHALIVDDNENNRMILERMLALKGIKTSLAKNGYEAIQKLIDGEQFDVVLMDYHMPYLNGIETARQIRENFDKQPIIFLHSSSEDKGIIQACKELNIQHRLVKPIKMQEMFETLLKIKQNNPSKVHQEPKPEQDTLEVIANDASILIVEDNSINMLLARTVLNNLAPGVKIREATNGQEALDKFEEEVPNIVLMDVQMPVMNGLEATKIIRNLYKDRDIMIIALTAGNVKGEKEKCLNAGMDDFISKPFVEDDLIKLLEKWDGNFGIEKVNKFKAASDSVDTFDPAKLQAMLGFTDHSDPVLQHLLKLSQKELSNSMRELKKLPPKASQDLAQVAHKLYSSSSTLQLGRLSQLSADLERAATKKDNRINYQKLITQTINELAHRLDDMVNYILD</sequence>
<dbReference type="InterPro" id="IPR005467">
    <property type="entry name" value="His_kinase_dom"/>
</dbReference>
<dbReference type="SMART" id="SM00388">
    <property type="entry name" value="HisKA"/>
    <property type="match status" value="1"/>
</dbReference>
<comment type="subunit">
    <text evidence="14">At low DSF concentrations, interacts with RpfF.</text>
</comment>
<dbReference type="FunFam" id="3.30.565.10:FF:000010">
    <property type="entry name" value="Sensor histidine kinase RcsC"/>
    <property type="match status" value="1"/>
</dbReference>
<comment type="caution">
    <text evidence="23">The sequence shown here is derived from an EMBL/GenBank/DDBJ whole genome shotgun (WGS) entry which is preliminary data.</text>
</comment>
<feature type="domain" description="HPt" evidence="22">
    <location>
        <begin position="1220"/>
        <end position="1320"/>
    </location>
</feature>
<evidence type="ECO:0000256" key="12">
    <source>
        <dbReference type="ARBA" id="ARBA00023012"/>
    </source>
</evidence>
<dbReference type="PROSITE" id="PS50113">
    <property type="entry name" value="PAC"/>
    <property type="match status" value="2"/>
</dbReference>
<proteinExistence type="predicted"/>
<dbReference type="InterPro" id="IPR035965">
    <property type="entry name" value="PAS-like_dom_sf"/>
</dbReference>
<keyword evidence="12" id="KW-0902">Two-component regulatory system</keyword>
<keyword evidence="9" id="KW-0418">Kinase</keyword>
<dbReference type="Pfam" id="PF01627">
    <property type="entry name" value="Hpt"/>
    <property type="match status" value="1"/>
</dbReference>
<dbReference type="PANTHER" id="PTHR45339:SF1">
    <property type="entry name" value="HYBRID SIGNAL TRANSDUCTION HISTIDINE KINASE J"/>
    <property type="match status" value="1"/>
</dbReference>
<evidence type="ECO:0000313" key="24">
    <source>
        <dbReference type="Proteomes" id="UP000619457"/>
    </source>
</evidence>
<dbReference type="InterPro" id="IPR036097">
    <property type="entry name" value="HisK_dim/P_sf"/>
</dbReference>
<evidence type="ECO:0000256" key="16">
    <source>
        <dbReference type="PROSITE-ProRule" id="PRU00110"/>
    </source>
</evidence>
<comment type="catalytic activity">
    <reaction evidence="1">
        <text>ATP + protein L-histidine = ADP + protein N-phospho-L-histidine.</text>
        <dbReference type="EC" id="2.7.13.3"/>
    </reaction>
</comment>
<feature type="domain" description="Response regulatory" evidence="19">
    <location>
        <begin position="1070"/>
        <end position="1188"/>
    </location>
</feature>
<dbReference type="SUPFAM" id="SSF47384">
    <property type="entry name" value="Homodimeric domain of signal transducing histidine kinase"/>
    <property type="match status" value="1"/>
</dbReference>
<feature type="domain" description="PAC" evidence="21">
    <location>
        <begin position="351"/>
        <end position="402"/>
    </location>
</feature>
<keyword evidence="10" id="KW-0067">ATP-binding</keyword>
<dbReference type="PROSITE" id="PS50110">
    <property type="entry name" value="RESPONSE_REGULATORY"/>
    <property type="match status" value="2"/>
</dbReference>
<reference evidence="23" key="2">
    <citation type="submission" date="2020-09" db="EMBL/GenBank/DDBJ databases">
        <authorList>
            <person name="Sun Q."/>
            <person name="Kim S."/>
        </authorList>
    </citation>
    <scope>NUCLEOTIDE SEQUENCE</scope>
    <source>
        <strain evidence="23">KCTC 12368</strain>
    </source>
</reference>
<dbReference type="EC" id="2.7.13.3" evidence="3"/>
<dbReference type="Gene3D" id="3.30.450.20">
    <property type="entry name" value="PAS domain"/>
    <property type="match status" value="5"/>
</dbReference>
<evidence type="ECO:0000256" key="3">
    <source>
        <dbReference type="ARBA" id="ARBA00012438"/>
    </source>
</evidence>
<dbReference type="InterPro" id="IPR003661">
    <property type="entry name" value="HisK_dim/P_dom"/>
</dbReference>
<evidence type="ECO:0000259" key="19">
    <source>
        <dbReference type="PROSITE" id="PS50110"/>
    </source>
</evidence>
<keyword evidence="5 17" id="KW-0597">Phosphoprotein</keyword>
<keyword evidence="8" id="KW-0547">Nucleotide-binding</keyword>
<evidence type="ECO:0000256" key="15">
    <source>
        <dbReference type="ARBA" id="ARBA00068150"/>
    </source>
</evidence>
<dbReference type="InterPro" id="IPR036641">
    <property type="entry name" value="HPT_dom_sf"/>
</dbReference>
<dbReference type="GO" id="GO:0005524">
    <property type="term" value="F:ATP binding"/>
    <property type="evidence" value="ECO:0007669"/>
    <property type="project" value="UniProtKB-KW"/>
</dbReference>
<gene>
    <name evidence="23" type="ORF">GCM10007049_05780</name>
</gene>
<feature type="domain" description="PAS" evidence="20">
    <location>
        <begin position="152"/>
        <end position="222"/>
    </location>
</feature>
<evidence type="ECO:0000256" key="8">
    <source>
        <dbReference type="ARBA" id="ARBA00022741"/>
    </source>
</evidence>
<evidence type="ECO:0000256" key="6">
    <source>
        <dbReference type="ARBA" id="ARBA00022679"/>
    </source>
</evidence>
<dbReference type="InterPro" id="IPR011006">
    <property type="entry name" value="CheY-like_superfamily"/>
</dbReference>
<dbReference type="EMBL" id="BMWX01000001">
    <property type="protein sequence ID" value="GGZ16328.1"/>
    <property type="molecule type" value="Genomic_DNA"/>
</dbReference>
<feature type="modified residue" description="4-aspartylphosphate" evidence="17">
    <location>
        <position position="978"/>
    </location>
</feature>
<dbReference type="Gene3D" id="1.20.120.160">
    <property type="entry name" value="HPT domain"/>
    <property type="match status" value="1"/>
</dbReference>
<dbReference type="Pfam" id="PF13426">
    <property type="entry name" value="PAS_9"/>
    <property type="match status" value="1"/>
</dbReference>
<evidence type="ECO:0000256" key="1">
    <source>
        <dbReference type="ARBA" id="ARBA00000085"/>
    </source>
</evidence>
<dbReference type="Gene3D" id="3.30.565.10">
    <property type="entry name" value="Histidine kinase-like ATPase, C-terminal domain"/>
    <property type="match status" value="1"/>
</dbReference>
<dbReference type="InterPro" id="IPR036890">
    <property type="entry name" value="HATPase_C_sf"/>
</dbReference>
<dbReference type="Gene3D" id="1.10.287.130">
    <property type="match status" value="1"/>
</dbReference>
<evidence type="ECO:0000256" key="7">
    <source>
        <dbReference type="ARBA" id="ARBA00022692"/>
    </source>
</evidence>
<dbReference type="CDD" id="cd17546">
    <property type="entry name" value="REC_hyHK_CKI1_RcsC-like"/>
    <property type="match status" value="2"/>
</dbReference>
<dbReference type="PROSITE" id="PS50109">
    <property type="entry name" value="HIS_KIN"/>
    <property type="match status" value="1"/>
</dbReference>
<evidence type="ECO:0000256" key="2">
    <source>
        <dbReference type="ARBA" id="ARBA00004651"/>
    </source>
</evidence>
<dbReference type="Gene3D" id="3.40.50.2300">
    <property type="match status" value="2"/>
</dbReference>
<evidence type="ECO:0000313" key="23">
    <source>
        <dbReference type="EMBL" id="GGZ16328.1"/>
    </source>
</evidence>
<feature type="modified residue" description="Phosphohistidine" evidence="16">
    <location>
        <position position="1262"/>
    </location>
</feature>
<dbReference type="CDD" id="cd00130">
    <property type="entry name" value="PAS"/>
    <property type="match status" value="2"/>
</dbReference>
<evidence type="ECO:0000256" key="11">
    <source>
        <dbReference type="ARBA" id="ARBA00022989"/>
    </source>
</evidence>
<dbReference type="PRINTS" id="PR00344">
    <property type="entry name" value="BCTRLSENSOR"/>
</dbReference>
<evidence type="ECO:0000256" key="17">
    <source>
        <dbReference type="PROSITE-ProRule" id="PRU00169"/>
    </source>
</evidence>
<dbReference type="InterPro" id="IPR008207">
    <property type="entry name" value="Sig_transdc_His_kin_Hpt_dom"/>
</dbReference>
<dbReference type="PROSITE" id="PS50894">
    <property type="entry name" value="HPT"/>
    <property type="match status" value="1"/>
</dbReference>
<evidence type="ECO:0000256" key="5">
    <source>
        <dbReference type="ARBA" id="ARBA00022553"/>
    </source>
</evidence>
<evidence type="ECO:0000256" key="10">
    <source>
        <dbReference type="ARBA" id="ARBA00022840"/>
    </source>
</evidence>
<keyword evidence="11" id="KW-1133">Transmembrane helix</keyword>
<dbReference type="GO" id="GO:0005886">
    <property type="term" value="C:plasma membrane"/>
    <property type="evidence" value="ECO:0007669"/>
    <property type="project" value="UniProtKB-SubCell"/>
</dbReference>
<dbReference type="InterPro" id="IPR013656">
    <property type="entry name" value="PAS_4"/>
</dbReference>
<keyword evidence="4" id="KW-1003">Cell membrane</keyword>
<comment type="subcellular location">
    <subcellularLocation>
        <location evidence="2">Cell membrane</location>
        <topology evidence="2">Multi-pass membrane protein</topology>
    </subcellularLocation>
</comment>
<evidence type="ECO:0000256" key="4">
    <source>
        <dbReference type="ARBA" id="ARBA00022475"/>
    </source>
</evidence>
<dbReference type="FunFam" id="1.10.287.130:FF:000002">
    <property type="entry name" value="Two-component osmosensing histidine kinase"/>
    <property type="match status" value="1"/>
</dbReference>
<dbReference type="SUPFAM" id="SSF52172">
    <property type="entry name" value="CheY-like"/>
    <property type="match status" value="2"/>
</dbReference>
<dbReference type="Pfam" id="PF00512">
    <property type="entry name" value="HisKA"/>
    <property type="match status" value="1"/>
</dbReference>
<dbReference type="Pfam" id="PF02518">
    <property type="entry name" value="HATPase_c"/>
    <property type="match status" value="1"/>
</dbReference>
<dbReference type="CDD" id="cd16922">
    <property type="entry name" value="HATPase_EvgS-ArcB-TorS-like"/>
    <property type="match status" value="1"/>
</dbReference>
<name>A0A918UKG0_9BACT</name>
<dbReference type="InterPro" id="IPR000014">
    <property type="entry name" value="PAS"/>
</dbReference>
<feature type="modified residue" description="4-aspartylphosphate" evidence="17">
    <location>
        <position position="1121"/>
    </location>
</feature>
<evidence type="ECO:0000259" key="22">
    <source>
        <dbReference type="PROSITE" id="PS50894"/>
    </source>
</evidence>
<dbReference type="InterPro" id="IPR001610">
    <property type="entry name" value="PAC"/>
</dbReference>
<protein>
    <recommendedName>
        <fullName evidence="15">Sensory/regulatory protein RpfC</fullName>
        <ecNumber evidence="3">2.7.13.3</ecNumber>
    </recommendedName>
</protein>
<dbReference type="SMART" id="SM00387">
    <property type="entry name" value="HATPase_c"/>
    <property type="match status" value="1"/>
</dbReference>
<keyword evidence="13" id="KW-0472">Membrane</keyword>
<dbReference type="SMART" id="SM00086">
    <property type="entry name" value="PAC"/>
    <property type="match status" value="4"/>
</dbReference>
<dbReference type="InterPro" id="IPR004358">
    <property type="entry name" value="Sig_transdc_His_kin-like_C"/>
</dbReference>